<evidence type="ECO:0008006" key="4">
    <source>
        <dbReference type="Google" id="ProtNLM"/>
    </source>
</evidence>
<feature type="transmembrane region" description="Helical" evidence="1">
    <location>
        <begin position="256"/>
        <end position="276"/>
    </location>
</feature>
<reference evidence="3" key="1">
    <citation type="journal article" date="2019" name="Int. J. Syst. Evol. Microbiol.">
        <title>The Global Catalogue of Microorganisms (GCM) 10K type strain sequencing project: providing services to taxonomists for standard genome sequencing and annotation.</title>
        <authorList>
            <consortium name="The Broad Institute Genomics Platform"/>
            <consortium name="The Broad Institute Genome Sequencing Center for Infectious Disease"/>
            <person name="Wu L."/>
            <person name="Ma J."/>
        </authorList>
    </citation>
    <scope>NUCLEOTIDE SEQUENCE [LARGE SCALE GENOMIC DNA]</scope>
    <source>
        <strain evidence="3">CCM 8681</strain>
    </source>
</reference>
<keyword evidence="1" id="KW-0812">Transmembrane</keyword>
<feature type="transmembrane region" description="Helical" evidence="1">
    <location>
        <begin position="208"/>
        <end position="224"/>
    </location>
</feature>
<feature type="transmembrane region" description="Helical" evidence="1">
    <location>
        <begin position="98"/>
        <end position="117"/>
    </location>
</feature>
<gene>
    <name evidence="2" type="ORF">GCM10011444_26350</name>
</gene>
<protein>
    <recommendedName>
        <fullName evidence="4">Prenyltransferase</fullName>
    </recommendedName>
</protein>
<evidence type="ECO:0000313" key="2">
    <source>
        <dbReference type="EMBL" id="GGI58326.1"/>
    </source>
</evidence>
<evidence type="ECO:0000313" key="3">
    <source>
        <dbReference type="Proteomes" id="UP000624701"/>
    </source>
</evidence>
<feature type="transmembrane region" description="Helical" evidence="1">
    <location>
        <begin position="168"/>
        <end position="187"/>
    </location>
</feature>
<feature type="transmembrane region" description="Helical" evidence="1">
    <location>
        <begin position="72"/>
        <end position="92"/>
    </location>
</feature>
<name>A0ABQ2C0Q8_9FLAO</name>
<feature type="transmembrane region" description="Helical" evidence="1">
    <location>
        <begin position="7"/>
        <end position="29"/>
    </location>
</feature>
<feature type="transmembrane region" description="Helical" evidence="1">
    <location>
        <begin position="230"/>
        <end position="249"/>
    </location>
</feature>
<comment type="caution">
    <text evidence="2">The sequence shown here is derived from an EMBL/GenBank/DDBJ whole genome shotgun (WGS) entry which is preliminary data.</text>
</comment>
<accession>A0ABQ2C0Q8</accession>
<keyword evidence="3" id="KW-1185">Reference proteome</keyword>
<sequence length="277" mass="32301">MKVIKSVFNFYINSSIHVALAVYAMTWVTLISFDLPYDENVLYFAFFATITAYNFIKYFGLAKFHHRSLANWLRIIQLFSAVAFVFMCYYLLQLNLRTLTLIGFLAVATFLYAIPLIPKRYLFDEQQNLREISGAKIYIIALVWAFVTVLLPIINAELELSADVSVTLFQRFCYVLVLMLPFEIRDLNYDSLKLATIPQKIGIKKTKIIGVLLLMVFIMLEFFKDEINEISVISTLMIMFITLLFLIFSSKKQHKYYSAFWVEALPIFWLGTLLLLR</sequence>
<feature type="transmembrane region" description="Helical" evidence="1">
    <location>
        <begin position="41"/>
        <end position="60"/>
    </location>
</feature>
<keyword evidence="1" id="KW-1133">Transmembrane helix</keyword>
<feature type="transmembrane region" description="Helical" evidence="1">
    <location>
        <begin position="137"/>
        <end position="156"/>
    </location>
</feature>
<proteinExistence type="predicted"/>
<organism evidence="2 3">
    <name type="scientific">Winogradskyella haliclonae</name>
    <dbReference type="NCBI Taxonomy" id="2048558"/>
    <lineage>
        <taxon>Bacteria</taxon>
        <taxon>Pseudomonadati</taxon>
        <taxon>Bacteroidota</taxon>
        <taxon>Flavobacteriia</taxon>
        <taxon>Flavobacteriales</taxon>
        <taxon>Flavobacteriaceae</taxon>
        <taxon>Winogradskyella</taxon>
    </lineage>
</organism>
<keyword evidence="1" id="KW-0472">Membrane</keyword>
<dbReference type="Proteomes" id="UP000624701">
    <property type="component" value="Unassembled WGS sequence"/>
</dbReference>
<dbReference type="EMBL" id="BMDQ01000004">
    <property type="protein sequence ID" value="GGI58326.1"/>
    <property type="molecule type" value="Genomic_DNA"/>
</dbReference>
<evidence type="ECO:0000256" key="1">
    <source>
        <dbReference type="SAM" id="Phobius"/>
    </source>
</evidence>